<dbReference type="Proteomes" id="UP000190328">
    <property type="component" value="Unassembled WGS sequence"/>
</dbReference>
<feature type="transmembrane region" description="Helical" evidence="6">
    <location>
        <begin position="152"/>
        <end position="170"/>
    </location>
</feature>
<accession>A0A1T4Q683</accession>
<keyword evidence="5 6" id="KW-0472">Membrane</keyword>
<feature type="transmembrane region" description="Helical" evidence="6">
    <location>
        <begin position="436"/>
        <end position="456"/>
    </location>
</feature>
<feature type="transmembrane region" description="Helical" evidence="6">
    <location>
        <begin position="356"/>
        <end position="374"/>
    </location>
</feature>
<evidence type="ECO:0000256" key="4">
    <source>
        <dbReference type="ARBA" id="ARBA00022989"/>
    </source>
</evidence>
<dbReference type="Pfam" id="PF13520">
    <property type="entry name" value="AA_permease_2"/>
    <property type="match status" value="1"/>
</dbReference>
<keyword evidence="2" id="KW-0813">Transport</keyword>
<feature type="transmembrane region" description="Helical" evidence="6">
    <location>
        <begin position="89"/>
        <end position="113"/>
    </location>
</feature>
<evidence type="ECO:0000313" key="7">
    <source>
        <dbReference type="EMBL" id="SJZ99031.1"/>
    </source>
</evidence>
<reference evidence="7 8" key="1">
    <citation type="submission" date="2017-02" db="EMBL/GenBank/DDBJ databases">
        <authorList>
            <person name="Peterson S.W."/>
        </authorList>
    </citation>
    <scope>NUCLEOTIDE SEQUENCE [LARGE SCALE GENOMIC DNA]</scope>
    <source>
        <strain evidence="7 8">ATCC BAA-1030</strain>
    </source>
</reference>
<name>A0A1T4Q683_9ENTE</name>
<keyword evidence="8" id="KW-1185">Reference proteome</keyword>
<dbReference type="GO" id="GO:0015171">
    <property type="term" value="F:amino acid transmembrane transporter activity"/>
    <property type="evidence" value="ECO:0007669"/>
    <property type="project" value="TreeGrafter"/>
</dbReference>
<keyword evidence="3 6" id="KW-0812">Transmembrane</keyword>
<proteinExistence type="predicted"/>
<dbReference type="GO" id="GO:0016020">
    <property type="term" value="C:membrane"/>
    <property type="evidence" value="ECO:0007669"/>
    <property type="project" value="UniProtKB-SubCell"/>
</dbReference>
<dbReference type="AlphaFoldDB" id="A0A1T4Q683"/>
<dbReference type="PIRSF" id="PIRSF006060">
    <property type="entry name" value="AA_transporter"/>
    <property type="match status" value="1"/>
</dbReference>
<evidence type="ECO:0000256" key="6">
    <source>
        <dbReference type="SAM" id="Phobius"/>
    </source>
</evidence>
<gene>
    <name evidence="7" type="ORF">SAMN02745116_02064</name>
</gene>
<comment type="subcellular location">
    <subcellularLocation>
        <location evidence="1">Membrane</location>
        <topology evidence="1">Multi-pass membrane protein</topology>
    </subcellularLocation>
</comment>
<dbReference type="OrthoDB" id="9762947at2"/>
<organism evidence="7 8">
    <name type="scientific">Pilibacter termitis</name>
    <dbReference type="NCBI Taxonomy" id="263852"/>
    <lineage>
        <taxon>Bacteria</taxon>
        <taxon>Bacillati</taxon>
        <taxon>Bacillota</taxon>
        <taxon>Bacilli</taxon>
        <taxon>Lactobacillales</taxon>
        <taxon>Enterococcaceae</taxon>
        <taxon>Pilibacter</taxon>
    </lineage>
</organism>
<evidence type="ECO:0000256" key="5">
    <source>
        <dbReference type="ARBA" id="ARBA00023136"/>
    </source>
</evidence>
<dbReference type="Gene3D" id="1.20.1740.10">
    <property type="entry name" value="Amino acid/polyamine transporter I"/>
    <property type="match status" value="1"/>
</dbReference>
<feature type="transmembrane region" description="Helical" evidence="6">
    <location>
        <begin position="303"/>
        <end position="335"/>
    </location>
</feature>
<dbReference type="STRING" id="263852.SAMN02745116_02064"/>
<dbReference type="PANTHER" id="PTHR43243">
    <property type="entry name" value="INNER MEMBRANE TRANSPORTER YGJI-RELATED"/>
    <property type="match status" value="1"/>
</dbReference>
<evidence type="ECO:0000256" key="1">
    <source>
        <dbReference type="ARBA" id="ARBA00004141"/>
    </source>
</evidence>
<dbReference type="InterPro" id="IPR002293">
    <property type="entry name" value="AA/rel_permease1"/>
</dbReference>
<feature type="transmembrane region" description="Helical" evidence="6">
    <location>
        <begin position="182"/>
        <end position="202"/>
    </location>
</feature>
<evidence type="ECO:0000313" key="8">
    <source>
        <dbReference type="Proteomes" id="UP000190328"/>
    </source>
</evidence>
<feature type="transmembrane region" description="Helical" evidence="6">
    <location>
        <begin position="380"/>
        <end position="399"/>
    </location>
</feature>
<dbReference type="PANTHER" id="PTHR43243:SF4">
    <property type="entry name" value="CATIONIC AMINO ACID TRANSPORTER 4"/>
    <property type="match status" value="1"/>
</dbReference>
<feature type="transmembrane region" description="Helical" evidence="6">
    <location>
        <begin position="259"/>
        <end position="283"/>
    </location>
</feature>
<feature type="transmembrane region" description="Helical" evidence="6">
    <location>
        <begin position="222"/>
        <end position="238"/>
    </location>
</feature>
<feature type="transmembrane region" description="Helical" evidence="6">
    <location>
        <begin position="411"/>
        <end position="430"/>
    </location>
</feature>
<evidence type="ECO:0000256" key="2">
    <source>
        <dbReference type="ARBA" id="ARBA00022448"/>
    </source>
</evidence>
<protein>
    <submittedName>
        <fullName evidence="7">Basic amino acid/polyamine antiporter, APA family</fullName>
    </submittedName>
</protein>
<dbReference type="EMBL" id="FUXI01000026">
    <property type="protein sequence ID" value="SJZ99031.1"/>
    <property type="molecule type" value="Genomic_DNA"/>
</dbReference>
<evidence type="ECO:0000256" key="3">
    <source>
        <dbReference type="ARBA" id="ARBA00022692"/>
    </source>
</evidence>
<dbReference type="RefSeq" id="WP_078807982.1">
    <property type="nucleotide sequence ID" value="NZ_FUXI01000026.1"/>
</dbReference>
<keyword evidence="4 6" id="KW-1133">Transmembrane helix</keyword>
<feature type="transmembrane region" description="Helical" evidence="6">
    <location>
        <begin position="21"/>
        <end position="44"/>
    </location>
</feature>
<feature type="transmembrane region" description="Helical" evidence="6">
    <location>
        <begin position="56"/>
        <end position="77"/>
    </location>
</feature>
<sequence length="469" mass="50821">MSILRKKPIPKTPDESKLTRNLTTFDLVFLGVGAIVGTGIFIATGQGAQAWAGPGLSLSFLIAAFAVMLSGLIFAEYASRIQAIGGPYAYLYSVFGEFFGWLGGFFVIVEFVLAGSSVATGWSGYVRGFLGDIGIHLPRLISSASNFEDGSFGFDLIAMVVAFIVTVWVAQDAKEVLRFNSVIVIIKLAVIVLFILVGVFFIKPENWMPFMPYGFIGSENGKGVFAGAALVFFAYLGFESISMSVEEAINPKKTIPRGILLSIALTTVLYILVTVVLTGMVNYKELGVDDPVAFAMRMVHQPLVASIISIVAILTLLTVLVSMTYALSRLVYAIAKDGLLPKYLTQVNDKHHTPQNATFTAGFIGLIFAGFVPLSTLMQVVNMVTLTYLILMAIGILVLRKGEKEAPEGVFKTPLVPIVPILSVIISAYLMFQLSLLTWLIFGGLIVIGVLIYLLYGYKHSKLANVESE</sequence>